<feature type="compositionally biased region" description="Polar residues" evidence="1">
    <location>
        <begin position="304"/>
        <end position="319"/>
    </location>
</feature>
<feature type="compositionally biased region" description="Low complexity" evidence="1">
    <location>
        <begin position="341"/>
        <end position="352"/>
    </location>
</feature>
<feature type="compositionally biased region" description="Polar residues" evidence="1">
    <location>
        <begin position="197"/>
        <end position="207"/>
    </location>
</feature>
<reference evidence="2" key="1">
    <citation type="submission" date="2023-01" db="EMBL/GenBank/DDBJ databases">
        <title>The growth and conidiation of Purpureocillium lavendulum are regulated by nitrogen source and histone H3K14 acetylation.</title>
        <authorList>
            <person name="Tang P."/>
            <person name="Han J."/>
            <person name="Zhang C."/>
            <person name="Tang P."/>
            <person name="Qi F."/>
            <person name="Zhang K."/>
            <person name="Liang L."/>
        </authorList>
    </citation>
    <scope>NUCLEOTIDE SEQUENCE</scope>
    <source>
        <strain evidence="2">YMF1.00683</strain>
    </source>
</reference>
<evidence type="ECO:0000313" key="2">
    <source>
        <dbReference type="EMBL" id="KAJ6440344.1"/>
    </source>
</evidence>
<feature type="region of interest" description="Disordered" evidence="1">
    <location>
        <begin position="150"/>
        <end position="251"/>
    </location>
</feature>
<organism evidence="2 3">
    <name type="scientific">Purpureocillium lavendulum</name>
    <dbReference type="NCBI Taxonomy" id="1247861"/>
    <lineage>
        <taxon>Eukaryota</taxon>
        <taxon>Fungi</taxon>
        <taxon>Dikarya</taxon>
        <taxon>Ascomycota</taxon>
        <taxon>Pezizomycotina</taxon>
        <taxon>Sordariomycetes</taxon>
        <taxon>Hypocreomycetidae</taxon>
        <taxon>Hypocreales</taxon>
        <taxon>Ophiocordycipitaceae</taxon>
        <taxon>Purpureocillium</taxon>
    </lineage>
</organism>
<proteinExistence type="predicted"/>
<feature type="region of interest" description="Disordered" evidence="1">
    <location>
        <begin position="302"/>
        <end position="414"/>
    </location>
</feature>
<evidence type="ECO:0000256" key="1">
    <source>
        <dbReference type="SAM" id="MobiDB-lite"/>
    </source>
</evidence>
<name>A0AB34FNK7_9HYPO</name>
<feature type="compositionally biased region" description="Polar residues" evidence="1">
    <location>
        <begin position="176"/>
        <end position="188"/>
    </location>
</feature>
<feature type="compositionally biased region" description="Low complexity" evidence="1">
    <location>
        <begin position="162"/>
        <end position="175"/>
    </location>
</feature>
<keyword evidence="3" id="KW-1185">Reference proteome</keyword>
<comment type="caution">
    <text evidence="2">The sequence shown here is derived from an EMBL/GenBank/DDBJ whole genome shotgun (WGS) entry which is preliminary data.</text>
</comment>
<evidence type="ECO:0000313" key="3">
    <source>
        <dbReference type="Proteomes" id="UP001163105"/>
    </source>
</evidence>
<accession>A0AB34FNK7</accession>
<gene>
    <name evidence="2" type="ORF">O9K51_06134</name>
</gene>
<dbReference type="EMBL" id="JAQHRD010000005">
    <property type="protein sequence ID" value="KAJ6440344.1"/>
    <property type="molecule type" value="Genomic_DNA"/>
</dbReference>
<protein>
    <submittedName>
        <fullName evidence="2">Glycosylphosphatidylinositol anchor biosynthesis protein 11</fullName>
    </submittedName>
</protein>
<sequence>MVLLTDLVNAAFAVSSVVSDPASAQGRSGVARRDVKYLPRFANDAVQLHHTVKVAKGVVLARDTDAVEVPVTELVDILDKLHDLEKQVAALLPSGVHDDKKVAANGEECDVEHLLYYLGVNGTESKRDQVGDHPLFRRNTNCTMDKVAAEQGSGKNTAANTSAGSGDGPASAATSLAGNSGQTSNGKSPDNVERLSRPTSPTETSANPKDAHSGAILLESPEATGTDGSKKQAVDDTASPATKAPKEAEATEAANTLEKVYTTTIEKVATNLDGKLTTTTITMTTTSRVTVTVSRKLTVAVAQPSATDASQSPSSNSTKETGDEEATGDMDNSHPADDVTAAPSPSLKAPLPVGASQQYTNSTVADQGLEPETPAAESMPEQTTKMLMNTGDVPSGFKTISTPAPKVDAEETSQ</sequence>
<dbReference type="AlphaFoldDB" id="A0AB34FNK7"/>
<dbReference type="Proteomes" id="UP001163105">
    <property type="component" value="Unassembled WGS sequence"/>
</dbReference>
<feature type="compositionally biased region" description="Polar residues" evidence="1">
    <location>
        <begin position="355"/>
        <end position="365"/>
    </location>
</feature>